<proteinExistence type="inferred from homology"/>
<evidence type="ECO:0000256" key="2">
    <source>
        <dbReference type="ARBA" id="ARBA00029447"/>
    </source>
</evidence>
<dbReference type="RefSeq" id="WP_320423629.1">
    <property type="nucleotide sequence ID" value="NZ_JAXCLA010000004.1"/>
</dbReference>
<dbReference type="SUPFAM" id="SSF58104">
    <property type="entry name" value="Methyl-accepting chemotaxis protein (MCP) signaling domain"/>
    <property type="match status" value="1"/>
</dbReference>
<dbReference type="InterPro" id="IPR004089">
    <property type="entry name" value="MCPsignal_dom"/>
</dbReference>
<comment type="caution">
    <text evidence="6">The sequence shown here is derived from an EMBL/GenBank/DDBJ whole genome shotgun (WGS) entry which is preliminary data.</text>
</comment>
<accession>A0ABU5DHG4</accession>
<gene>
    <name evidence="6" type="ORF">SNE35_14540</name>
</gene>
<comment type="similarity">
    <text evidence="2">Belongs to the methyl-accepting chemotaxis (MCP) protein family.</text>
</comment>
<dbReference type="PANTHER" id="PTHR43531">
    <property type="entry name" value="PROTEIN ICFG"/>
    <property type="match status" value="1"/>
</dbReference>
<organism evidence="6 7">
    <name type="scientific">Roseateles agri</name>
    <dbReference type="NCBI Taxonomy" id="3098619"/>
    <lineage>
        <taxon>Bacteria</taxon>
        <taxon>Pseudomonadati</taxon>
        <taxon>Pseudomonadota</taxon>
        <taxon>Betaproteobacteria</taxon>
        <taxon>Burkholderiales</taxon>
        <taxon>Sphaerotilaceae</taxon>
        <taxon>Roseateles</taxon>
    </lineage>
</organism>
<keyword evidence="1" id="KW-0488">Methylation</keyword>
<evidence type="ECO:0000256" key="1">
    <source>
        <dbReference type="ARBA" id="ARBA00022481"/>
    </source>
</evidence>
<dbReference type="PRINTS" id="PR00260">
    <property type="entry name" value="CHEMTRNSDUCR"/>
</dbReference>
<feature type="domain" description="HAMP" evidence="5">
    <location>
        <begin position="211"/>
        <end position="263"/>
    </location>
</feature>
<evidence type="ECO:0000256" key="3">
    <source>
        <dbReference type="PROSITE-ProRule" id="PRU00284"/>
    </source>
</evidence>
<dbReference type="SMART" id="SM00304">
    <property type="entry name" value="HAMP"/>
    <property type="match status" value="1"/>
</dbReference>
<dbReference type="CDD" id="cd06225">
    <property type="entry name" value="HAMP"/>
    <property type="match status" value="1"/>
</dbReference>
<keyword evidence="3" id="KW-0807">Transducer</keyword>
<dbReference type="InterPro" id="IPR004090">
    <property type="entry name" value="Chemotax_Me-accpt_rcpt"/>
</dbReference>
<keyword evidence="7" id="KW-1185">Reference proteome</keyword>
<reference evidence="6 7" key="1">
    <citation type="submission" date="2023-11" db="EMBL/GenBank/DDBJ databases">
        <title>Paucibacter sp. nov., isolated from fresh soil in Korea.</title>
        <authorList>
            <person name="Le N.T.T."/>
        </authorList>
    </citation>
    <scope>NUCLEOTIDE SEQUENCE [LARGE SCALE GENOMIC DNA]</scope>
    <source>
        <strain evidence="6 7">R3-3</strain>
    </source>
</reference>
<dbReference type="PANTHER" id="PTHR43531:SF14">
    <property type="entry name" value="METHYL-ACCEPTING CHEMOTAXIS PROTEIN I-RELATED"/>
    <property type="match status" value="1"/>
</dbReference>
<dbReference type="InterPro" id="IPR003660">
    <property type="entry name" value="HAMP_dom"/>
</dbReference>
<dbReference type="Proteomes" id="UP001285263">
    <property type="component" value="Unassembled WGS sequence"/>
</dbReference>
<dbReference type="EMBL" id="JAXCLA010000004">
    <property type="protein sequence ID" value="MDY0745735.1"/>
    <property type="molecule type" value="Genomic_DNA"/>
</dbReference>
<protein>
    <submittedName>
        <fullName evidence="6">Methyl-accepting chemotaxis protein</fullName>
    </submittedName>
</protein>
<dbReference type="Pfam" id="PF00015">
    <property type="entry name" value="MCPsignal"/>
    <property type="match status" value="1"/>
</dbReference>
<dbReference type="PROSITE" id="PS50885">
    <property type="entry name" value="HAMP"/>
    <property type="match status" value="1"/>
</dbReference>
<dbReference type="PROSITE" id="PS00538">
    <property type="entry name" value="CHEMOTAXIS_TRANSDUC_1"/>
    <property type="match status" value="1"/>
</dbReference>
<sequence length="513" mass="52999">MNLFKTIKQRMLALSLLSLAFVLAVGAVGYFAINRLAATNEALNLSGSALKAQMAADQIHDALRGDVLSALLAATQERKDERAAIQQELDAHVKEFRAQIGELKAMPLGETIKTSIANAEEPLNGYIASASEVVRLAFSDPAAAQARMASFNNAFKTLETQMAAMSDLIESQAKEVQSQGAKTESRARTTLLGAAGVIAAILVGVNAVVGRGITVPLSRAVAVTEVVASGDLSTHIESGGADETGQLFSALHRMNQDLGHIVRQVRESANAIADGSSEIASGSLNLSQRTEEQASSLEQTAASMEQLTATVRNNADTSRRAAALAGNAAAVAAQGGSAVDKVVQTMADISASARKISDIIGVIDGIAFQTNILALNAAVEAARAGEQGRGFAVVAAEVRTLAQRSASAAREIKVLIGDSVGKVEAGSSQVDVAGATIADLVSEVNKVSALINEINTASQEQSQGIGQVGQAMSQLDQMTQQNAALVEESAAAAESLKDQAARLASVVGQFKLG</sequence>
<dbReference type="CDD" id="cd11386">
    <property type="entry name" value="MCP_signal"/>
    <property type="match status" value="1"/>
</dbReference>
<dbReference type="PROSITE" id="PS50111">
    <property type="entry name" value="CHEMOTAXIS_TRANSDUC_2"/>
    <property type="match status" value="1"/>
</dbReference>
<dbReference type="InterPro" id="IPR004091">
    <property type="entry name" value="Chemotax_Me-accpt_rcpt_Me-site"/>
</dbReference>
<evidence type="ECO:0000259" key="4">
    <source>
        <dbReference type="PROSITE" id="PS50111"/>
    </source>
</evidence>
<dbReference type="InterPro" id="IPR024478">
    <property type="entry name" value="HlyB_4HB_MCP"/>
</dbReference>
<evidence type="ECO:0000313" key="6">
    <source>
        <dbReference type="EMBL" id="MDY0745735.1"/>
    </source>
</evidence>
<dbReference type="SMART" id="SM00283">
    <property type="entry name" value="MA"/>
    <property type="match status" value="1"/>
</dbReference>
<evidence type="ECO:0000313" key="7">
    <source>
        <dbReference type="Proteomes" id="UP001285263"/>
    </source>
</evidence>
<dbReference type="InterPro" id="IPR051310">
    <property type="entry name" value="MCP_chemotaxis"/>
</dbReference>
<dbReference type="Pfam" id="PF12729">
    <property type="entry name" value="4HB_MCP_1"/>
    <property type="match status" value="1"/>
</dbReference>
<dbReference type="Gene3D" id="1.10.287.950">
    <property type="entry name" value="Methyl-accepting chemotaxis protein"/>
    <property type="match status" value="1"/>
</dbReference>
<name>A0ABU5DHG4_9BURK</name>
<dbReference type="Pfam" id="PF00672">
    <property type="entry name" value="HAMP"/>
    <property type="match status" value="1"/>
</dbReference>
<evidence type="ECO:0000259" key="5">
    <source>
        <dbReference type="PROSITE" id="PS50885"/>
    </source>
</evidence>
<feature type="domain" description="Methyl-accepting transducer" evidence="4">
    <location>
        <begin position="268"/>
        <end position="497"/>
    </location>
</feature>